<dbReference type="PANTHER" id="PTHR30093">
    <property type="entry name" value="GENERAL SECRETION PATHWAY PROTEIN G"/>
    <property type="match status" value="1"/>
</dbReference>
<dbReference type="InterPro" id="IPR045584">
    <property type="entry name" value="Pilin-like"/>
</dbReference>
<dbReference type="Pfam" id="PF16732">
    <property type="entry name" value="ComP_DUS"/>
    <property type="match status" value="1"/>
</dbReference>
<dbReference type="STRING" id="543728.Vapar_5180"/>
<keyword evidence="1" id="KW-0812">Transmembrane</keyword>
<dbReference type="EMBL" id="CP001635">
    <property type="protein sequence ID" value="ACS21782.1"/>
    <property type="molecule type" value="Genomic_DNA"/>
</dbReference>
<dbReference type="AlphaFoldDB" id="C5CRA6"/>
<dbReference type="SUPFAM" id="SSF54523">
    <property type="entry name" value="Pili subunits"/>
    <property type="match status" value="1"/>
</dbReference>
<dbReference type="eggNOG" id="COG4968">
    <property type="taxonomic scope" value="Bacteria"/>
</dbReference>
<dbReference type="PANTHER" id="PTHR30093:SF47">
    <property type="entry name" value="TYPE IV PILUS NON-CORE MINOR PILIN PILE"/>
    <property type="match status" value="1"/>
</dbReference>
<dbReference type="NCBIfam" id="TIGR02532">
    <property type="entry name" value="IV_pilin_GFxxxE"/>
    <property type="match status" value="1"/>
</dbReference>
<dbReference type="Pfam" id="PF07963">
    <property type="entry name" value="N_methyl"/>
    <property type="match status" value="1"/>
</dbReference>
<dbReference type="PROSITE" id="PS00409">
    <property type="entry name" value="PROKAR_NTER_METHYL"/>
    <property type="match status" value="1"/>
</dbReference>
<protein>
    <submittedName>
        <fullName evidence="2">Fimbrial protein pilin</fullName>
    </submittedName>
</protein>
<organism evidence="2">
    <name type="scientific">Variovorax paradoxus (strain S110)</name>
    <dbReference type="NCBI Taxonomy" id="543728"/>
    <lineage>
        <taxon>Bacteria</taxon>
        <taxon>Pseudomonadati</taxon>
        <taxon>Pseudomonadota</taxon>
        <taxon>Betaproteobacteria</taxon>
        <taxon>Burkholderiales</taxon>
        <taxon>Comamonadaceae</taxon>
        <taxon>Variovorax</taxon>
    </lineage>
</organism>
<dbReference type="Gene3D" id="3.30.700.10">
    <property type="entry name" value="Glycoprotein, Type 4 Pilin"/>
    <property type="match status" value="1"/>
</dbReference>
<evidence type="ECO:0000256" key="1">
    <source>
        <dbReference type="SAM" id="Phobius"/>
    </source>
</evidence>
<reference evidence="2" key="1">
    <citation type="submission" date="2009-06" db="EMBL/GenBank/DDBJ databases">
        <title>Complete sequence of chromosome 1 of Variovorax paradoxus S110.</title>
        <authorList>
            <consortium name="US DOE Joint Genome Institute"/>
            <person name="Lucas S."/>
            <person name="Copeland A."/>
            <person name="Lapidus A."/>
            <person name="Glavina del Rio T."/>
            <person name="Tice H."/>
            <person name="Bruce D."/>
            <person name="Goodwin L."/>
            <person name="Pitluck S."/>
            <person name="Chertkov O."/>
            <person name="Brettin T."/>
            <person name="Detter J.C."/>
            <person name="Han C."/>
            <person name="Larimer F."/>
            <person name="Land M."/>
            <person name="Hauser L."/>
            <person name="Kyrpides N."/>
            <person name="Ovchinnikova G."/>
            <person name="Orwin P."/>
            <person name="Leadbetter J.R."/>
            <person name="Spain J.C."/>
            <person name="Han J.I."/>
        </authorList>
    </citation>
    <scope>NUCLEOTIDE SEQUENCE</scope>
    <source>
        <strain evidence="2">S110</strain>
    </source>
</reference>
<keyword evidence="1" id="KW-0472">Membrane</keyword>
<proteinExistence type="predicted"/>
<dbReference type="InterPro" id="IPR031982">
    <property type="entry name" value="PilE-like"/>
</dbReference>
<feature type="transmembrane region" description="Helical" evidence="1">
    <location>
        <begin position="21"/>
        <end position="42"/>
    </location>
</feature>
<dbReference type="GO" id="GO:0043683">
    <property type="term" value="P:type IV pilus assembly"/>
    <property type="evidence" value="ECO:0007669"/>
    <property type="project" value="InterPro"/>
</dbReference>
<sequence>MHPPITAMKRQYSDSRRSGRGFTLIEVMIVVAIIAILSMIAMPSYQEHVRRSKRAEAEGVLMEAAQFMQRYYSANDRYTASAGTVTTEAEQKVSGVSMLPESLRQSPKSGAANYTIAVFARDTPPSYTIKATRAGSMTGDKCGTLVLSGQGVKGMESATTSLTAADCWK</sequence>
<evidence type="ECO:0000313" key="2">
    <source>
        <dbReference type="EMBL" id="ACS21782.1"/>
    </source>
</evidence>
<name>C5CRA6_VARPS</name>
<dbReference type="InterPro" id="IPR012902">
    <property type="entry name" value="N_methyl_site"/>
</dbReference>
<keyword evidence="1" id="KW-1133">Transmembrane helix</keyword>
<gene>
    <name evidence="2" type="ordered locus">Vapar_5180</name>
</gene>
<accession>C5CRA6</accession>
<dbReference type="HOGENOM" id="CLU_091705_6_1_4"/>
<dbReference type="KEGG" id="vap:Vapar_5180"/>